<protein>
    <submittedName>
        <fullName evidence="1">Uncharacterized protein</fullName>
    </submittedName>
</protein>
<gene>
    <name evidence="1" type="ORF">FocTR4_00014724</name>
</gene>
<name>A0A5C6SUH0_FUSOC</name>
<reference evidence="1 2" key="1">
    <citation type="submission" date="2019-07" db="EMBL/GenBank/DDBJ databases">
        <title>The First High-Quality Draft Genome Sequence of the Causal Agent of the Current Panama Disease Epidemic.</title>
        <authorList>
            <person name="Warmington R.J."/>
            <person name="Kay W."/>
            <person name="Jeffries A."/>
            <person name="Bebber D."/>
            <person name="Moore K."/>
            <person name="Studholme D.J."/>
        </authorList>
    </citation>
    <scope>NUCLEOTIDE SEQUENCE [LARGE SCALE GENOMIC DNA]</scope>
    <source>
        <strain evidence="1 2">TR4</strain>
    </source>
</reference>
<evidence type="ECO:0000313" key="1">
    <source>
        <dbReference type="EMBL" id="TXC02333.1"/>
    </source>
</evidence>
<organism evidence="1 2">
    <name type="scientific">Fusarium oxysporum f. sp. cubense</name>
    <dbReference type="NCBI Taxonomy" id="61366"/>
    <lineage>
        <taxon>Eukaryota</taxon>
        <taxon>Fungi</taxon>
        <taxon>Dikarya</taxon>
        <taxon>Ascomycota</taxon>
        <taxon>Pezizomycotina</taxon>
        <taxon>Sordariomycetes</taxon>
        <taxon>Hypocreomycetidae</taxon>
        <taxon>Hypocreales</taxon>
        <taxon>Nectriaceae</taxon>
        <taxon>Fusarium</taxon>
        <taxon>Fusarium oxysporum species complex</taxon>
    </lineage>
</organism>
<sequence>MNADEGSLQDCFGDDDLEDQLTDSQLRPVRKTLPFVPLTEWDPDQRYDDQPPSYVHYALEWLMNLNNRNVAKQTEQDIVLALGDFWDHTLWPELERLVEKIRST</sequence>
<dbReference type="EMBL" id="VMNF01000008">
    <property type="protein sequence ID" value="TXC02333.1"/>
    <property type="molecule type" value="Genomic_DNA"/>
</dbReference>
<dbReference type="AlphaFoldDB" id="A0A5C6SUH0"/>
<dbReference type="Proteomes" id="UP000321331">
    <property type="component" value="Unassembled WGS sequence"/>
</dbReference>
<comment type="caution">
    <text evidence="1">The sequence shown here is derived from an EMBL/GenBank/DDBJ whole genome shotgun (WGS) entry which is preliminary data.</text>
</comment>
<evidence type="ECO:0000313" key="2">
    <source>
        <dbReference type="Proteomes" id="UP000321331"/>
    </source>
</evidence>
<proteinExistence type="predicted"/>
<accession>A0A5C6SUH0</accession>